<evidence type="ECO:0000256" key="1">
    <source>
        <dbReference type="ARBA" id="ARBA00024353"/>
    </source>
</evidence>
<keyword evidence="6" id="KW-1185">Reference proteome</keyword>
<dbReference type="Gene3D" id="1.10.10.1320">
    <property type="entry name" value="Anti-sigma factor, zinc-finger domain"/>
    <property type="match status" value="1"/>
</dbReference>
<feature type="transmembrane region" description="Helical" evidence="3">
    <location>
        <begin position="90"/>
        <end position="107"/>
    </location>
</feature>
<dbReference type="Proteomes" id="UP001597218">
    <property type="component" value="Unassembled WGS sequence"/>
</dbReference>
<evidence type="ECO:0000313" key="5">
    <source>
        <dbReference type="EMBL" id="MFD1929792.1"/>
    </source>
</evidence>
<evidence type="ECO:0000256" key="2">
    <source>
        <dbReference type="ARBA" id="ARBA00024438"/>
    </source>
</evidence>
<organism evidence="5 6">
    <name type="scientific">Sporosarcina siberiensis</name>
    <dbReference type="NCBI Taxonomy" id="1365606"/>
    <lineage>
        <taxon>Bacteria</taxon>
        <taxon>Bacillati</taxon>
        <taxon>Bacillota</taxon>
        <taxon>Bacilli</taxon>
        <taxon>Bacillales</taxon>
        <taxon>Caryophanaceae</taxon>
        <taxon>Sporosarcina</taxon>
    </lineage>
</organism>
<name>A0ABW4SJR4_9BACL</name>
<keyword evidence="3" id="KW-1133">Transmembrane helix</keyword>
<comment type="similarity">
    <text evidence="1">Belongs to the zinc-associated anti-sigma factor (ZAS) superfamily. Anti-sigma-W factor family.</text>
</comment>
<dbReference type="EMBL" id="JBHUGI010000037">
    <property type="protein sequence ID" value="MFD1929792.1"/>
    <property type="molecule type" value="Genomic_DNA"/>
</dbReference>
<comment type="caution">
    <text evidence="5">The sequence shown here is derived from an EMBL/GenBank/DDBJ whole genome shotgun (WGS) entry which is preliminary data.</text>
</comment>
<evidence type="ECO:0000259" key="4">
    <source>
        <dbReference type="Pfam" id="PF13490"/>
    </source>
</evidence>
<sequence length="211" mass="23431">MNTCPEQIVHNMHAYLDGDISPDDELQLNKHLAECVECRMLMEELSIPITFIRKAESVQAPIGFVDGVMARLPKEKPQAGVQRWLRRHPILAAAAMFFVLMSATLFSDFGGNQNFSVTEQSNLVIEGKSVLVPAGEIVKGDIVVRNGNLRVEGEVDGNITVIKGSKYMASTAVVTGTSEEIEELFDWLWYKMKKTVKEVMPSSKKDSGEVE</sequence>
<proteinExistence type="inferred from homology"/>
<feature type="domain" description="Putative zinc-finger" evidence="4">
    <location>
        <begin position="6"/>
        <end position="39"/>
    </location>
</feature>
<gene>
    <name evidence="5" type="ORF">ACFSFY_17285</name>
</gene>
<keyword evidence="3" id="KW-0812">Transmembrane</keyword>
<reference evidence="6" key="1">
    <citation type="journal article" date="2019" name="Int. J. Syst. Evol. Microbiol.">
        <title>The Global Catalogue of Microorganisms (GCM) 10K type strain sequencing project: providing services to taxonomists for standard genome sequencing and annotation.</title>
        <authorList>
            <consortium name="The Broad Institute Genomics Platform"/>
            <consortium name="The Broad Institute Genome Sequencing Center for Infectious Disease"/>
            <person name="Wu L."/>
            <person name="Ma J."/>
        </authorList>
    </citation>
    <scope>NUCLEOTIDE SEQUENCE [LARGE SCALE GENOMIC DNA]</scope>
    <source>
        <strain evidence="6">CGMCC 4.7177</strain>
    </source>
</reference>
<dbReference type="InterPro" id="IPR041916">
    <property type="entry name" value="Anti_sigma_zinc_sf"/>
</dbReference>
<evidence type="ECO:0000256" key="3">
    <source>
        <dbReference type="SAM" id="Phobius"/>
    </source>
</evidence>
<dbReference type="Pfam" id="PF13490">
    <property type="entry name" value="zf-HC2"/>
    <property type="match status" value="1"/>
</dbReference>
<accession>A0ABW4SJR4</accession>
<keyword evidence="3" id="KW-0472">Membrane</keyword>
<dbReference type="RefSeq" id="WP_381540274.1">
    <property type="nucleotide sequence ID" value="NZ_JBHUGI010000037.1"/>
</dbReference>
<dbReference type="InterPro" id="IPR027383">
    <property type="entry name" value="Znf_put"/>
</dbReference>
<evidence type="ECO:0000313" key="6">
    <source>
        <dbReference type="Proteomes" id="UP001597218"/>
    </source>
</evidence>
<protein>
    <recommendedName>
        <fullName evidence="2">Anti-sigma-W factor RsiW</fullName>
    </recommendedName>
</protein>